<dbReference type="PROSITE" id="PS50111">
    <property type="entry name" value="CHEMOTAXIS_TRANSDUC_2"/>
    <property type="match status" value="1"/>
</dbReference>
<dbReference type="Pfam" id="PF00672">
    <property type="entry name" value="HAMP"/>
    <property type="match status" value="1"/>
</dbReference>
<keyword evidence="1 3" id="KW-0807">Transducer</keyword>
<dbReference type="Gene3D" id="1.10.287.950">
    <property type="entry name" value="Methyl-accepting chemotaxis protein"/>
    <property type="match status" value="1"/>
</dbReference>
<dbReference type="GO" id="GO:0016020">
    <property type="term" value="C:membrane"/>
    <property type="evidence" value="ECO:0007669"/>
    <property type="project" value="InterPro"/>
</dbReference>
<dbReference type="SUPFAM" id="SSF58104">
    <property type="entry name" value="Methyl-accepting chemotaxis protein (MCP) signaling domain"/>
    <property type="match status" value="1"/>
</dbReference>
<dbReference type="CDD" id="cd18774">
    <property type="entry name" value="PDC2_HK_sensor"/>
    <property type="match status" value="1"/>
</dbReference>
<name>C4ZH93_AGARV</name>
<evidence type="ECO:0000313" key="8">
    <source>
        <dbReference type="Proteomes" id="UP000001477"/>
    </source>
</evidence>
<dbReference type="AlphaFoldDB" id="C4ZH93"/>
<dbReference type="STRING" id="515619.EUBREC_1143"/>
<dbReference type="CDD" id="cd06225">
    <property type="entry name" value="HAMP"/>
    <property type="match status" value="1"/>
</dbReference>
<protein>
    <submittedName>
        <fullName evidence="7">Methyl-accepting chemotaxis protein</fullName>
    </submittedName>
</protein>
<dbReference type="Gene3D" id="3.30.450.20">
    <property type="entry name" value="PAS domain"/>
    <property type="match status" value="2"/>
</dbReference>
<dbReference type="SMART" id="SM00283">
    <property type="entry name" value="MA"/>
    <property type="match status" value="1"/>
</dbReference>
<dbReference type="EMBL" id="CP001107">
    <property type="protein sequence ID" value="ACR74905.1"/>
    <property type="molecule type" value="Genomic_DNA"/>
</dbReference>
<comment type="similarity">
    <text evidence="2">Belongs to the methyl-accepting chemotaxis (MCP) protein family.</text>
</comment>
<evidence type="ECO:0000259" key="6">
    <source>
        <dbReference type="PROSITE" id="PS50885"/>
    </source>
</evidence>
<proteinExistence type="inferred from homology"/>
<dbReference type="PANTHER" id="PTHR32089:SF112">
    <property type="entry name" value="LYSOZYME-LIKE PROTEIN-RELATED"/>
    <property type="match status" value="1"/>
</dbReference>
<gene>
    <name evidence="7" type="ordered locus">EUBREC_1143</name>
</gene>
<dbReference type="GO" id="GO:0007165">
    <property type="term" value="P:signal transduction"/>
    <property type="evidence" value="ECO:0007669"/>
    <property type="project" value="UniProtKB-KW"/>
</dbReference>
<dbReference type="PaxDb" id="515619-EUBREC_1143"/>
<feature type="domain" description="HAMP" evidence="6">
    <location>
        <begin position="312"/>
        <end position="364"/>
    </location>
</feature>
<organism evidence="7 8">
    <name type="scientific">Agathobacter rectalis (strain ATCC 33656 / DSM 3377 / JCM 17463 / KCTC 5835 / VPI 0990)</name>
    <name type="common">Eubacterium rectale</name>
    <dbReference type="NCBI Taxonomy" id="515619"/>
    <lineage>
        <taxon>Bacteria</taxon>
        <taxon>Bacillati</taxon>
        <taxon>Bacillota</taxon>
        <taxon>Clostridia</taxon>
        <taxon>Lachnospirales</taxon>
        <taxon>Lachnospiraceae</taxon>
        <taxon>Agathobacter</taxon>
    </lineage>
</organism>
<keyword evidence="4" id="KW-1133">Transmembrane helix</keyword>
<evidence type="ECO:0000256" key="1">
    <source>
        <dbReference type="ARBA" id="ARBA00023224"/>
    </source>
</evidence>
<dbReference type="KEGG" id="ere:EUBREC_1143"/>
<dbReference type="Proteomes" id="UP000001477">
    <property type="component" value="Chromosome"/>
</dbReference>
<evidence type="ECO:0000256" key="2">
    <source>
        <dbReference type="ARBA" id="ARBA00029447"/>
    </source>
</evidence>
<accession>C4ZH93</accession>
<sequence length="674" mass="73004">MREREKVMKQKGQKKTTSIKTKLLGTILPVVIVIGLVLVGVSYFVSKQIITEYATDLLNSSIENQANEIESWLGENLAAFQMAKETIEGLDADDAQLQDILDRYYGYDDDYPNGLYIADADGKLMKAGGSDKTESNPTDSVWYKDGLTRLNMAFTDAYTNADEEAVISASGILNDGSAAMKVISVDLSLQRISIIVNSFVQMDDAQAILVDTKDGTILAARDSSLIFSKLSGSDDSFYKRIEEKRVSGDYVMEEIDNRMVACAEVSGTDWLLVSYVPTATVYSGINTVRMVMALIGIISLLILAVIIERTVHVVIKPVKELTSVITAMTDGDFTVSVDVKSDDEIGVMSQCVQHFIQSMRGMILSIHGVSDKLHEQADNSSLISGQMYDASRTQSQSMQELNNTVEQLSLSVNEIAENATTLAMVVSDTREEGSQVDLKMKDTVEVSRKGKADMQNVGDAMQNINQSVLKLQQAIDKVGKASEEITNITGVISGIAEETNLLSLNASIEAARAGEAGKGFAVVATEIGQLAKNSAESVQNIEKLISEINVLVKDAVLQADDSVENINSSGELVGDALKTFDVIFGNIDEVSTLVRQMIEKVEKVDEVANNVAAISEEQAASSEEILATSDNMVEHANSITGNSETVASDARELTTSAKELANQVDAFKVEKEGY</sequence>
<evidence type="ECO:0000313" key="7">
    <source>
        <dbReference type="EMBL" id="ACR74905.1"/>
    </source>
</evidence>
<keyword evidence="4" id="KW-0812">Transmembrane</keyword>
<dbReference type="HOGENOM" id="CLU_000445_107_19_9"/>
<dbReference type="InterPro" id="IPR004089">
    <property type="entry name" value="MCPsignal_dom"/>
</dbReference>
<evidence type="ECO:0000256" key="3">
    <source>
        <dbReference type="PROSITE-ProRule" id="PRU00284"/>
    </source>
</evidence>
<feature type="transmembrane region" description="Helical" evidence="4">
    <location>
        <begin position="21"/>
        <end position="45"/>
    </location>
</feature>
<evidence type="ECO:0000256" key="4">
    <source>
        <dbReference type="SAM" id="Phobius"/>
    </source>
</evidence>
<dbReference type="Pfam" id="PF00015">
    <property type="entry name" value="MCPsignal"/>
    <property type="match status" value="1"/>
</dbReference>
<dbReference type="SMART" id="SM00304">
    <property type="entry name" value="HAMP"/>
    <property type="match status" value="1"/>
</dbReference>
<dbReference type="PANTHER" id="PTHR32089">
    <property type="entry name" value="METHYL-ACCEPTING CHEMOTAXIS PROTEIN MCPB"/>
    <property type="match status" value="1"/>
</dbReference>
<reference evidence="7 8" key="1">
    <citation type="journal article" date="2009" name="Proc. Natl. Acad. Sci. U.S.A.">
        <title>Characterizing a model human gut microbiota composed of members of its two dominant bacterial phyla.</title>
        <authorList>
            <person name="Mahowald M.A."/>
            <person name="Rey F.E."/>
            <person name="Seedorf H."/>
            <person name="Turnbaugh P.J."/>
            <person name="Fulton R.S."/>
            <person name="Wollam A."/>
            <person name="Shah N."/>
            <person name="Wang C."/>
            <person name="Magrini V."/>
            <person name="Wilson R.K."/>
            <person name="Cantarel B.L."/>
            <person name="Coutinho P.M."/>
            <person name="Henrissat B."/>
            <person name="Crock L.W."/>
            <person name="Russell A."/>
            <person name="Verberkmoes N.C."/>
            <person name="Hettich R.L."/>
            <person name="Gordon J.I."/>
        </authorList>
    </citation>
    <scope>NUCLEOTIDE SEQUENCE [LARGE SCALE GENOMIC DNA]</scope>
    <source>
        <strain evidence="8">ATCC 33656 / DSM 3377 / JCM 17463 / KCTC 5835 / LMG 30912 / VPI 0990</strain>
    </source>
</reference>
<dbReference type="PROSITE" id="PS50885">
    <property type="entry name" value="HAMP"/>
    <property type="match status" value="1"/>
</dbReference>
<evidence type="ECO:0000259" key="5">
    <source>
        <dbReference type="PROSITE" id="PS50111"/>
    </source>
</evidence>
<keyword evidence="4" id="KW-0472">Membrane</keyword>
<dbReference type="InterPro" id="IPR003660">
    <property type="entry name" value="HAMP_dom"/>
</dbReference>
<feature type="domain" description="Methyl-accepting transducer" evidence="5">
    <location>
        <begin position="369"/>
        <end position="633"/>
    </location>
</feature>